<dbReference type="PANTHER" id="PTHR10166">
    <property type="entry name" value="VOLTAGE-DEPENDENT CALCIUM CHANNEL SUBUNIT ALPHA-2/DELTA-RELATED"/>
    <property type="match status" value="1"/>
</dbReference>
<gene>
    <name evidence="3" type="ORF">ACFPZ3_15445</name>
</gene>
<dbReference type="Pfam" id="PF13531">
    <property type="entry name" value="SBP_bac_11"/>
    <property type="match status" value="1"/>
</dbReference>
<dbReference type="EMBL" id="JBHSPA010000020">
    <property type="protein sequence ID" value="MFC5825256.1"/>
    <property type="molecule type" value="Genomic_DNA"/>
</dbReference>
<proteinExistence type="predicted"/>
<feature type="transmembrane region" description="Helical" evidence="1">
    <location>
        <begin position="31"/>
        <end position="54"/>
    </location>
</feature>
<dbReference type="SUPFAM" id="SSF53850">
    <property type="entry name" value="Periplasmic binding protein-like II"/>
    <property type="match status" value="1"/>
</dbReference>
<dbReference type="Proteomes" id="UP001596058">
    <property type="component" value="Unassembled WGS sequence"/>
</dbReference>
<dbReference type="InterPro" id="IPR051173">
    <property type="entry name" value="Ca_channel_alpha-2/delta"/>
</dbReference>
<dbReference type="InterPro" id="IPR036465">
    <property type="entry name" value="vWFA_dom_sf"/>
</dbReference>
<keyword evidence="1" id="KW-0812">Transmembrane</keyword>
<dbReference type="SMART" id="SM00327">
    <property type="entry name" value="VWA"/>
    <property type="match status" value="1"/>
</dbReference>
<dbReference type="Pfam" id="PF00092">
    <property type="entry name" value="VWA"/>
    <property type="match status" value="1"/>
</dbReference>
<accession>A0ABW1CHU2</accession>
<evidence type="ECO:0000259" key="2">
    <source>
        <dbReference type="PROSITE" id="PS50234"/>
    </source>
</evidence>
<feature type="domain" description="VWFA" evidence="2">
    <location>
        <begin position="493"/>
        <end position="680"/>
    </location>
</feature>
<keyword evidence="4" id="KW-1185">Reference proteome</keyword>
<dbReference type="PROSITE" id="PS50234">
    <property type="entry name" value="VWFA"/>
    <property type="match status" value="1"/>
</dbReference>
<evidence type="ECO:0000256" key="1">
    <source>
        <dbReference type="SAM" id="Phobius"/>
    </source>
</evidence>
<evidence type="ECO:0000313" key="4">
    <source>
        <dbReference type="Proteomes" id="UP001596058"/>
    </source>
</evidence>
<protein>
    <submittedName>
        <fullName evidence="3">VWA domain-containing protein</fullName>
    </submittedName>
</protein>
<dbReference type="RefSeq" id="WP_379514780.1">
    <property type="nucleotide sequence ID" value="NZ_JBHSPA010000020.1"/>
</dbReference>
<dbReference type="InterPro" id="IPR002035">
    <property type="entry name" value="VWF_A"/>
</dbReference>
<feature type="transmembrane region" description="Helical" evidence="1">
    <location>
        <begin position="93"/>
        <end position="116"/>
    </location>
</feature>
<evidence type="ECO:0000313" key="3">
    <source>
        <dbReference type="EMBL" id="MFC5825256.1"/>
    </source>
</evidence>
<sequence length="684" mass="74867">MKRSILGVLALVAYCTVTVVSNVLVNLATDSRGIAVIACLVTAVILTVLSFAFAEWIQKRFVDTKAAFLEFRHSIRDLGSFVRRRQPGGRPSPILAVFSLTLVAHAVVLAVFLALLPDLDAVPMACKGKRVGLILASSQEKDRDLAKVAQTYSAGGGHKVGDSCATVTVKAVNSGTAMRRLTNGWDEDKYGPRPDVWSPASSVWVTILNQQPTQDGTHPASHQQHPSIVRTPLVIAMPEPQARALGWPQKSLGWADLAKLSVDEKGWGAYDHPEWGSFKLGKTNPHYSTSGLNATIGAYFAATSLSSISDMTVDDIQRAEVRRFVEGIEDSIQHYGDITLTFLENLYRADRDGRALEYMSALTVEENSVIDYNRGNPTGDPDTRGTQAAPSTRLVPIYPREGTMYSDHPYVPLTWMPPSKKAVADDFLRYLKSDAKPYLHNAGYRVDDGNAAPPVEGTPGLRDGSQIATLNMPAPEVVNAVLSSWSELRKKASVLLVIDKSGSMKTQVPGDGRTRLDLAKKAAVGTLAQFRPDDEVALWEFSSELDGEIDHRPLVPLGPMSRVRQQVKTQIQAIKPRGETGLYDTMAAAFEQMRKDKRGDAINAVVFLTDGKNEKRKPGRDLNRLLEVLDKPLAESVRIFTIGYGEEADQQVLKRIADATEAHAYNATNPDLIDEVFASVFSNF</sequence>
<name>A0ABW1CHU2_9ACTN</name>
<dbReference type="SUPFAM" id="SSF53300">
    <property type="entry name" value="vWA-like"/>
    <property type="match status" value="1"/>
</dbReference>
<keyword evidence="1" id="KW-0472">Membrane</keyword>
<keyword evidence="1" id="KW-1133">Transmembrane helix</keyword>
<organism evidence="3 4">
    <name type="scientific">Nonomuraea insulae</name>
    <dbReference type="NCBI Taxonomy" id="1616787"/>
    <lineage>
        <taxon>Bacteria</taxon>
        <taxon>Bacillati</taxon>
        <taxon>Actinomycetota</taxon>
        <taxon>Actinomycetes</taxon>
        <taxon>Streptosporangiales</taxon>
        <taxon>Streptosporangiaceae</taxon>
        <taxon>Nonomuraea</taxon>
    </lineage>
</organism>
<dbReference type="Gene3D" id="3.40.50.410">
    <property type="entry name" value="von Willebrand factor, type A domain"/>
    <property type="match status" value="1"/>
</dbReference>
<reference evidence="4" key="1">
    <citation type="journal article" date="2019" name="Int. J. Syst. Evol. Microbiol.">
        <title>The Global Catalogue of Microorganisms (GCM) 10K type strain sequencing project: providing services to taxonomists for standard genome sequencing and annotation.</title>
        <authorList>
            <consortium name="The Broad Institute Genomics Platform"/>
            <consortium name="The Broad Institute Genome Sequencing Center for Infectious Disease"/>
            <person name="Wu L."/>
            <person name="Ma J."/>
        </authorList>
    </citation>
    <scope>NUCLEOTIDE SEQUENCE [LARGE SCALE GENOMIC DNA]</scope>
    <source>
        <strain evidence="4">CCUG 53903</strain>
    </source>
</reference>
<dbReference type="PANTHER" id="PTHR10166:SF37">
    <property type="entry name" value="STOLID, ISOFORM H"/>
    <property type="match status" value="1"/>
</dbReference>
<comment type="caution">
    <text evidence="3">The sequence shown here is derived from an EMBL/GenBank/DDBJ whole genome shotgun (WGS) entry which is preliminary data.</text>
</comment>